<sequence>MTPLLRHIGYGMTWQHCMACVWGGLRGPLSLCLALIMLQTPAVSDAGEVHNIHPLCLMLERYTTCRLMVYAAMTPLLRHIGYGMTWQHCMACVWGGLRGPLSLCLALIMLQTPAVSDAGEVHNM</sequence>
<evidence type="ECO:0000313" key="2">
    <source>
        <dbReference type="EMBL" id="KAJ8710201.1"/>
    </source>
</evidence>
<evidence type="ECO:0000256" key="1">
    <source>
        <dbReference type="SAM" id="SignalP"/>
    </source>
</evidence>
<accession>A0AAD7YC36</accession>
<feature type="chain" id="PRO_5041921217" description="Secreted protein" evidence="1">
    <location>
        <begin position="47"/>
        <end position="124"/>
    </location>
</feature>
<reference evidence="2" key="1">
    <citation type="submission" date="2023-03" db="EMBL/GenBank/DDBJ databases">
        <title>Chromosome-level genomes of two armyworms, Mythimna separata and Mythimna loreyi, provide insights into the biosynthesis and reception of sex pheromones.</title>
        <authorList>
            <person name="Zhao H."/>
        </authorList>
    </citation>
    <scope>NUCLEOTIDE SEQUENCE</scope>
    <source>
        <strain evidence="2">BeijingLab</strain>
        <tissue evidence="2">Pupa</tissue>
    </source>
</reference>
<evidence type="ECO:0008006" key="4">
    <source>
        <dbReference type="Google" id="ProtNLM"/>
    </source>
</evidence>
<dbReference type="EMBL" id="JARGEI010000023">
    <property type="protein sequence ID" value="KAJ8710201.1"/>
    <property type="molecule type" value="Genomic_DNA"/>
</dbReference>
<dbReference type="AlphaFoldDB" id="A0AAD7YC36"/>
<protein>
    <recommendedName>
        <fullName evidence="4">Secreted protein</fullName>
    </recommendedName>
</protein>
<dbReference type="Proteomes" id="UP001231518">
    <property type="component" value="Chromosome 23"/>
</dbReference>
<proteinExistence type="predicted"/>
<feature type="signal peptide" evidence="1">
    <location>
        <begin position="1"/>
        <end position="46"/>
    </location>
</feature>
<keyword evidence="1" id="KW-0732">Signal</keyword>
<organism evidence="2 3">
    <name type="scientific">Mythimna separata</name>
    <name type="common">Oriental armyworm</name>
    <name type="synonym">Pseudaletia separata</name>
    <dbReference type="NCBI Taxonomy" id="271217"/>
    <lineage>
        <taxon>Eukaryota</taxon>
        <taxon>Metazoa</taxon>
        <taxon>Ecdysozoa</taxon>
        <taxon>Arthropoda</taxon>
        <taxon>Hexapoda</taxon>
        <taxon>Insecta</taxon>
        <taxon>Pterygota</taxon>
        <taxon>Neoptera</taxon>
        <taxon>Endopterygota</taxon>
        <taxon>Lepidoptera</taxon>
        <taxon>Glossata</taxon>
        <taxon>Ditrysia</taxon>
        <taxon>Noctuoidea</taxon>
        <taxon>Noctuidae</taxon>
        <taxon>Noctuinae</taxon>
        <taxon>Hadenini</taxon>
        <taxon>Mythimna</taxon>
    </lineage>
</organism>
<name>A0AAD7YC36_MYTSE</name>
<evidence type="ECO:0000313" key="3">
    <source>
        <dbReference type="Proteomes" id="UP001231518"/>
    </source>
</evidence>
<comment type="caution">
    <text evidence="2">The sequence shown here is derived from an EMBL/GenBank/DDBJ whole genome shotgun (WGS) entry which is preliminary data.</text>
</comment>
<keyword evidence="3" id="KW-1185">Reference proteome</keyword>
<gene>
    <name evidence="2" type="ORF">PYW07_009567</name>
</gene>